<keyword evidence="4" id="KW-1185">Reference proteome</keyword>
<dbReference type="SUPFAM" id="SSF51445">
    <property type="entry name" value="(Trans)glycosidases"/>
    <property type="match status" value="1"/>
</dbReference>
<dbReference type="RefSeq" id="WP_200586412.1">
    <property type="nucleotide sequence ID" value="NZ_JAEHFY010000015.1"/>
</dbReference>
<comment type="caution">
    <text evidence="3">The sequence shown here is derived from an EMBL/GenBank/DDBJ whole genome shotgun (WGS) entry which is preliminary data.</text>
</comment>
<gene>
    <name evidence="3" type="ORF">I5M32_11445</name>
</gene>
<feature type="domain" description="Asl1-like glycosyl hydrolase catalytic" evidence="1">
    <location>
        <begin position="44"/>
        <end position="280"/>
    </location>
</feature>
<dbReference type="PANTHER" id="PTHR34154:SF3">
    <property type="entry name" value="ALKALI-SENSITIVE LINKAGE PROTEIN 1"/>
    <property type="match status" value="1"/>
</dbReference>
<dbReference type="Gene3D" id="3.20.20.80">
    <property type="entry name" value="Glycosidases"/>
    <property type="match status" value="1"/>
</dbReference>
<dbReference type="InterPro" id="IPR053183">
    <property type="entry name" value="ASL1"/>
</dbReference>
<evidence type="ECO:0000313" key="3">
    <source>
        <dbReference type="EMBL" id="MBK0383572.1"/>
    </source>
</evidence>
<sequence length="870" mass="97308">MENITEFRWYNRILKLVLSILFMLSFNLSNAQSSKKGVCMITTRTDGKWIYQIQQLNAKSHYRWDLKLDPNEPEGIPYVPMIVGRPAPTQADFDYLNTNKSSFTHLLGYNEPDAPPGKQGHMSVDSALMFWPKLMENGLILGSPAGTNALGSWMKQFMTSVQQKNYRVDFVPIHWYGPPSVSTFLNHVKAVHNEYHKPVWITEFSPADGDSDKAAGIVNKYTEAQSFSFMKAVLDSLENPNYSFVQRYFWFSNSPPDDWSLGRSSLYDYDGALTPIGQYYSNFKEINTKTPTVNPLVAWNVFNQSQSGLQGLAPKTLNSSLESVGFTKGNGITMLTANNNLWGATGWSLDKTKINTAIADSQFVEFSISPKQGKVLSLSKIGDFKIIISSTGPIYYRLQYAINEGEYKGITTWSVNRPSTTTVFQLENIDLSFLPDLQNIPYGKTIKFRLIPYNATSSAGQFYFGNRLDENCLAIEGNIKSFESSGTTTAVDLASWNFKDEVLNGRQNMLPTLLNSALVATGLTKGSGIKTDEITYSKVWGGRAWHTSASKPGFSIIDSAVRNRKYLTFSFQTQADKLVSFTEINPFIAMISRLGPDEYTIQYALNSDYKDIATLTIPLVRTAGTATKAFTFPNVDLSGISELQNIAPGRSINFRIVPYGATDASYGQFYLGDNLSNGISFGFKGFVSTLLPVKLSSFSAKRRNEFVDIQWTTSSEMNFNHFILERKQGSGDFEEIYRANSSGFSTGGKYSFTDEFKSFDTQYYRLKMVDNDGTIVYSYIIAQQPIVGAEDQSISLYPNPAISEVTVSYPPATANSLLRIYGTDGKLYAEYPLLKESIFKKVDVSNLKSGYYIVIYNNSSTSKSLKFIKN</sequence>
<dbReference type="NCBIfam" id="TIGR04183">
    <property type="entry name" value="Por_Secre_tail"/>
    <property type="match status" value="1"/>
</dbReference>
<dbReference type="InterPro" id="IPR026444">
    <property type="entry name" value="Secre_tail"/>
</dbReference>
<reference evidence="3 4" key="1">
    <citation type="submission" date="2020-12" db="EMBL/GenBank/DDBJ databases">
        <title>Bacterial novel species Pedobacter sp. SD-b isolated from soil.</title>
        <authorList>
            <person name="Jung H.-Y."/>
        </authorList>
    </citation>
    <scope>NUCLEOTIDE SEQUENCE [LARGE SCALE GENOMIC DNA]</scope>
    <source>
        <strain evidence="3 4">SD-b</strain>
    </source>
</reference>
<feature type="domain" description="Secretion system C-terminal sorting" evidence="2">
    <location>
        <begin position="796"/>
        <end position="868"/>
    </location>
</feature>
<evidence type="ECO:0000259" key="2">
    <source>
        <dbReference type="Pfam" id="PF18962"/>
    </source>
</evidence>
<organism evidence="3 4">
    <name type="scientific">Pedobacter segetis</name>
    <dbReference type="NCBI Taxonomy" id="2793069"/>
    <lineage>
        <taxon>Bacteria</taxon>
        <taxon>Pseudomonadati</taxon>
        <taxon>Bacteroidota</taxon>
        <taxon>Sphingobacteriia</taxon>
        <taxon>Sphingobacteriales</taxon>
        <taxon>Sphingobacteriaceae</taxon>
        <taxon>Pedobacter</taxon>
    </lineage>
</organism>
<evidence type="ECO:0000313" key="4">
    <source>
        <dbReference type="Proteomes" id="UP000660024"/>
    </source>
</evidence>
<protein>
    <submittedName>
        <fullName evidence="3">T9SS type A sorting domain-containing protein</fullName>
    </submittedName>
</protein>
<dbReference type="InterPro" id="IPR013783">
    <property type="entry name" value="Ig-like_fold"/>
</dbReference>
<dbReference type="Gene3D" id="2.60.40.10">
    <property type="entry name" value="Immunoglobulins"/>
    <property type="match status" value="1"/>
</dbReference>
<dbReference type="Pfam" id="PF11790">
    <property type="entry name" value="Glyco_hydro_cc"/>
    <property type="match status" value="1"/>
</dbReference>
<dbReference type="InterPro" id="IPR017853">
    <property type="entry name" value="GH"/>
</dbReference>
<evidence type="ECO:0000259" key="1">
    <source>
        <dbReference type="Pfam" id="PF11790"/>
    </source>
</evidence>
<dbReference type="PANTHER" id="PTHR34154">
    <property type="entry name" value="ALKALI-SENSITIVE LINKAGE PROTEIN 1"/>
    <property type="match status" value="1"/>
</dbReference>
<dbReference type="Proteomes" id="UP000660024">
    <property type="component" value="Unassembled WGS sequence"/>
</dbReference>
<dbReference type="InterPro" id="IPR024655">
    <property type="entry name" value="Asl1_glyco_hydro_catalytic"/>
</dbReference>
<proteinExistence type="predicted"/>
<dbReference type="EMBL" id="JAEHFY010000015">
    <property type="protein sequence ID" value="MBK0383572.1"/>
    <property type="molecule type" value="Genomic_DNA"/>
</dbReference>
<accession>A0ABS1BL25</accession>
<name>A0ABS1BL25_9SPHI</name>
<dbReference type="Pfam" id="PF18962">
    <property type="entry name" value="Por_Secre_tail"/>
    <property type="match status" value="1"/>
</dbReference>